<evidence type="ECO:0000256" key="6">
    <source>
        <dbReference type="ARBA" id="ARBA00022967"/>
    </source>
</evidence>
<evidence type="ECO:0000256" key="4">
    <source>
        <dbReference type="ARBA" id="ARBA00022692"/>
    </source>
</evidence>
<proteinExistence type="inferred from homology"/>
<feature type="transmembrane region" description="Helical" evidence="10">
    <location>
        <begin position="33"/>
        <end position="53"/>
    </location>
</feature>
<accession>A0AAE9Y9B6</accession>
<keyword evidence="7 10" id="KW-1133">Transmembrane helix</keyword>
<dbReference type="GO" id="GO:0050136">
    <property type="term" value="F:NADH dehydrogenase (quinone) (non-electrogenic) activity"/>
    <property type="evidence" value="ECO:0007669"/>
    <property type="project" value="UniProtKB-UniRule"/>
</dbReference>
<comment type="subunit">
    <text evidence="10">NDH-1 is composed of 14 different subunits. Subunits NuoA, H, J, K, L, M, N constitute the membrane sector of the complex.</text>
</comment>
<protein>
    <recommendedName>
        <fullName evidence="10">NADH-quinone oxidoreductase subunit K</fullName>
        <ecNumber evidence="10">7.1.1.-</ecNumber>
    </recommendedName>
    <alternativeName>
        <fullName evidence="10">NADH dehydrogenase I subunit K</fullName>
    </alternativeName>
    <alternativeName>
        <fullName evidence="10">NDH-1 subunit K</fullName>
    </alternativeName>
</protein>
<evidence type="ECO:0000256" key="2">
    <source>
        <dbReference type="ARBA" id="ARBA00010519"/>
    </source>
</evidence>
<evidence type="ECO:0000256" key="9">
    <source>
        <dbReference type="ARBA" id="ARBA00023136"/>
    </source>
</evidence>
<comment type="catalytic activity">
    <reaction evidence="10">
        <text>a quinone + NADH + 5 H(+)(in) = a quinol + NAD(+) + 4 H(+)(out)</text>
        <dbReference type="Rhea" id="RHEA:57888"/>
        <dbReference type="ChEBI" id="CHEBI:15378"/>
        <dbReference type="ChEBI" id="CHEBI:24646"/>
        <dbReference type="ChEBI" id="CHEBI:57540"/>
        <dbReference type="ChEBI" id="CHEBI:57945"/>
        <dbReference type="ChEBI" id="CHEBI:132124"/>
    </reaction>
</comment>
<keyword evidence="5 10" id="KW-0874">Quinone</keyword>
<organism evidence="11 12">
    <name type="scientific">Iamia majanohamensis</name>
    <dbReference type="NCBI Taxonomy" id="467976"/>
    <lineage>
        <taxon>Bacteria</taxon>
        <taxon>Bacillati</taxon>
        <taxon>Actinomycetota</taxon>
        <taxon>Acidimicrobiia</taxon>
        <taxon>Acidimicrobiales</taxon>
        <taxon>Iamiaceae</taxon>
        <taxon>Iamia</taxon>
    </lineage>
</organism>
<name>A0AAE9Y9B6_9ACTN</name>
<keyword evidence="11" id="KW-0560">Oxidoreductase</keyword>
<keyword evidence="8 10" id="KW-0520">NAD</keyword>
<dbReference type="NCBIfam" id="NF004321">
    <property type="entry name" value="PRK05715.1-3"/>
    <property type="match status" value="1"/>
</dbReference>
<dbReference type="GO" id="GO:0048038">
    <property type="term" value="F:quinone binding"/>
    <property type="evidence" value="ECO:0007669"/>
    <property type="project" value="UniProtKB-KW"/>
</dbReference>
<gene>
    <name evidence="10 11" type="primary">nuoK</name>
    <name evidence="11" type="ORF">PO878_19700</name>
</gene>
<evidence type="ECO:0000313" key="11">
    <source>
        <dbReference type="EMBL" id="WCO66719.1"/>
    </source>
</evidence>
<keyword evidence="3 10" id="KW-0813">Transport</keyword>
<dbReference type="KEGG" id="ima:PO878_19700"/>
<dbReference type="InterPro" id="IPR001133">
    <property type="entry name" value="NADH_UbQ_OxRdtase_chain4L/K"/>
</dbReference>
<dbReference type="AlphaFoldDB" id="A0AAE9Y9B6"/>
<keyword evidence="4 10" id="KW-0812">Transmembrane</keyword>
<evidence type="ECO:0000256" key="1">
    <source>
        <dbReference type="ARBA" id="ARBA00004141"/>
    </source>
</evidence>
<sequence>MIVAAVSSGWYLSLAAVLFSLGAVGVMIRRNPLVMFMCVELMLNAVNLTFVTFARELDDVGGQVVVFFVLVVAAAEVVVGLGIIVSILRRRPAATADDASLLRG</sequence>
<evidence type="ECO:0000256" key="5">
    <source>
        <dbReference type="ARBA" id="ARBA00022719"/>
    </source>
</evidence>
<dbReference type="GO" id="GO:0030964">
    <property type="term" value="C:NADH dehydrogenase complex"/>
    <property type="evidence" value="ECO:0007669"/>
    <property type="project" value="TreeGrafter"/>
</dbReference>
<dbReference type="InterPro" id="IPR039428">
    <property type="entry name" value="NUOK/Mnh_C1-like"/>
</dbReference>
<keyword evidence="9 10" id="KW-0472">Membrane</keyword>
<dbReference type="PANTHER" id="PTHR11434">
    <property type="entry name" value="NADH-UBIQUINONE OXIDOREDUCTASE SUBUNIT ND4L"/>
    <property type="match status" value="1"/>
</dbReference>
<feature type="transmembrane region" description="Helical" evidence="10">
    <location>
        <begin position="65"/>
        <end position="88"/>
    </location>
</feature>
<dbReference type="EMBL" id="CP116942">
    <property type="protein sequence ID" value="WCO66719.1"/>
    <property type="molecule type" value="Genomic_DNA"/>
</dbReference>
<keyword evidence="10" id="KW-1003">Cell membrane</keyword>
<evidence type="ECO:0000256" key="8">
    <source>
        <dbReference type="ARBA" id="ARBA00023027"/>
    </source>
</evidence>
<evidence type="ECO:0000256" key="3">
    <source>
        <dbReference type="ARBA" id="ARBA00022448"/>
    </source>
</evidence>
<dbReference type="FunFam" id="1.10.287.3510:FF:000001">
    <property type="entry name" value="NADH-quinone oxidoreductase subunit K"/>
    <property type="match status" value="1"/>
</dbReference>
<dbReference type="HAMAP" id="MF_01456">
    <property type="entry name" value="NDH1_NuoK"/>
    <property type="match status" value="1"/>
</dbReference>
<dbReference type="GO" id="GO:0005886">
    <property type="term" value="C:plasma membrane"/>
    <property type="evidence" value="ECO:0007669"/>
    <property type="project" value="UniProtKB-SubCell"/>
</dbReference>
<dbReference type="Pfam" id="PF00420">
    <property type="entry name" value="Oxidored_q2"/>
    <property type="match status" value="1"/>
</dbReference>
<reference evidence="11" key="1">
    <citation type="submission" date="2023-01" db="EMBL/GenBank/DDBJ databases">
        <title>The diversity of Class Acidimicrobiia in South China Sea sediment environments and the proposal of Iamia marina sp. nov., a novel species of the genus Iamia.</title>
        <authorList>
            <person name="He Y."/>
            <person name="Tian X."/>
        </authorList>
    </citation>
    <scope>NUCLEOTIDE SEQUENCE</scope>
    <source>
        <strain evidence="11">DSM 19957</strain>
    </source>
</reference>
<evidence type="ECO:0000256" key="10">
    <source>
        <dbReference type="HAMAP-Rule" id="MF_01456"/>
    </source>
</evidence>
<dbReference type="PANTHER" id="PTHR11434:SF21">
    <property type="entry name" value="NADH DEHYDROGENASE SUBUNIT 4L-RELATED"/>
    <property type="match status" value="1"/>
</dbReference>
<evidence type="ECO:0000313" key="12">
    <source>
        <dbReference type="Proteomes" id="UP001216390"/>
    </source>
</evidence>
<comment type="subcellular location">
    <subcellularLocation>
        <location evidence="10">Cell membrane</location>
        <topology evidence="10">Multi-pass membrane protein</topology>
    </subcellularLocation>
    <subcellularLocation>
        <location evidence="1">Membrane</location>
        <topology evidence="1">Multi-pass membrane protein</topology>
    </subcellularLocation>
</comment>
<dbReference type="Proteomes" id="UP001216390">
    <property type="component" value="Chromosome"/>
</dbReference>
<dbReference type="NCBIfam" id="NF004320">
    <property type="entry name" value="PRK05715.1-2"/>
    <property type="match status" value="1"/>
</dbReference>
<comment type="function">
    <text evidence="10">NDH-1 shuttles electrons from NADH, via FMN and iron-sulfur (Fe-S) centers, to quinones in the respiratory chain. The immediate electron acceptor for the enzyme in this species is believed to be a menaquinone. Couples the redox reaction to proton translocation (for every two electrons transferred, four hydrogen ions are translocated across the cytoplasmic membrane), and thus conserves the redox energy in a proton gradient.</text>
</comment>
<dbReference type="GO" id="GO:0042773">
    <property type="term" value="P:ATP synthesis coupled electron transport"/>
    <property type="evidence" value="ECO:0007669"/>
    <property type="project" value="InterPro"/>
</dbReference>
<keyword evidence="12" id="KW-1185">Reference proteome</keyword>
<dbReference type="EC" id="7.1.1.-" evidence="10"/>
<keyword evidence="6 10" id="KW-1278">Translocase</keyword>
<feature type="transmembrane region" description="Helical" evidence="10">
    <location>
        <begin position="6"/>
        <end position="26"/>
    </location>
</feature>
<evidence type="ECO:0000256" key="7">
    <source>
        <dbReference type="ARBA" id="ARBA00022989"/>
    </source>
</evidence>
<comment type="similarity">
    <text evidence="2 10">Belongs to the complex I subunit 4L family.</text>
</comment>
<dbReference type="Gene3D" id="1.10.287.3510">
    <property type="match status" value="1"/>
</dbReference>